<comment type="caution">
    <text evidence="1">The sequence shown here is derived from an EMBL/GenBank/DDBJ whole genome shotgun (WGS) entry which is preliminary data.</text>
</comment>
<dbReference type="EMBL" id="MRVZ01000012">
    <property type="protein sequence ID" value="PAU25805.1"/>
    <property type="molecule type" value="Genomic_DNA"/>
</dbReference>
<sequence length="128" mass="14594">MACVASFIVGRITGQEREQVRSALLRFYAAYQTWLCSGAPNRSPFSRRHGLCVNLWDYCEDAGFPMWVIRAACVQLHKDFARAGRNAQLPFNADNMSYAAESYQQVCHENPARIAWVNDQLQQLTESM</sequence>
<dbReference type="Proteomes" id="UP000218543">
    <property type="component" value="Unassembled WGS sequence"/>
</dbReference>
<name>A0A2A2CD96_ECOLX</name>
<gene>
    <name evidence="1" type="ORF">BTQ06_04595</name>
</gene>
<proteinExistence type="predicted"/>
<reference evidence="1 2" key="1">
    <citation type="submission" date="2016-12" db="EMBL/GenBank/DDBJ databases">
        <title>Real-Time Genomic Investigation Underlying the Public Health Response to a Shiga Toxin-Producing Escherichia Coli O26:H11 Outbreak in a Nursery.</title>
        <authorList>
            <person name="Ferdous M."/>
            <person name="Moran-Gilad J."/>
            <person name="Rossen J.W."/>
            <person name="Gdalevich M."/>
        </authorList>
    </citation>
    <scope>NUCLEOTIDE SEQUENCE [LARGE SCALE GENOMIC DNA]</scope>
    <source>
        <strain evidence="1 2">STEC 514-2</strain>
    </source>
</reference>
<evidence type="ECO:0000313" key="1">
    <source>
        <dbReference type="EMBL" id="PAU25805.1"/>
    </source>
</evidence>
<accession>A0A2A2CD96</accession>
<protein>
    <submittedName>
        <fullName evidence="1">Uncharacterized protein</fullName>
    </submittedName>
</protein>
<evidence type="ECO:0000313" key="2">
    <source>
        <dbReference type="Proteomes" id="UP000218543"/>
    </source>
</evidence>
<dbReference type="AlphaFoldDB" id="A0A2A2CD96"/>
<organism evidence="1 2">
    <name type="scientific">Escherichia coli</name>
    <dbReference type="NCBI Taxonomy" id="562"/>
    <lineage>
        <taxon>Bacteria</taxon>
        <taxon>Pseudomonadati</taxon>
        <taxon>Pseudomonadota</taxon>
        <taxon>Gammaproteobacteria</taxon>
        <taxon>Enterobacterales</taxon>
        <taxon>Enterobacteriaceae</taxon>
        <taxon>Escherichia</taxon>
    </lineage>
</organism>